<dbReference type="PANTHER" id="PTHR12239:SF41">
    <property type="entry name" value="MEMBRANE ASSOCIATED PROTEIN, PUTATIVE-RELATED"/>
    <property type="match status" value="1"/>
</dbReference>
<evidence type="ECO:0000313" key="1">
    <source>
        <dbReference type="EMBL" id="CAP36730.1"/>
    </source>
</evidence>
<dbReference type="PANTHER" id="PTHR12239">
    <property type="entry name" value="PROTEIN CBG20215-RELATED"/>
    <property type="match status" value="1"/>
</dbReference>
<keyword evidence="2" id="KW-1185">Reference proteome</keyword>
<dbReference type="InterPro" id="IPR052293">
    <property type="entry name" value="SRRP"/>
</dbReference>
<dbReference type="Pfam" id="PF10327">
    <property type="entry name" value="7TM_GPCR_Sri"/>
    <property type="match status" value="1"/>
</dbReference>
<reference evidence="1 2" key="2">
    <citation type="journal article" date="2011" name="PLoS Genet.">
        <title>Caenorhabditis briggsae recombinant inbred line genotypes reveal inter-strain incompatibility and the evolution of recombination.</title>
        <authorList>
            <person name="Ross J.A."/>
            <person name="Koboldt D.C."/>
            <person name="Staisch J.E."/>
            <person name="Chamberlin H.M."/>
            <person name="Gupta B.P."/>
            <person name="Miller R.D."/>
            <person name="Baird S.E."/>
            <person name="Haag E.S."/>
        </authorList>
    </citation>
    <scope>NUCLEOTIDE SEQUENCE [LARGE SCALE GENOMIC DNA]</scope>
    <source>
        <strain evidence="1 2">AF16</strain>
    </source>
</reference>
<dbReference type="GeneID" id="8588814"/>
<accession>A8XVR1</accession>
<dbReference type="EMBL" id="HE601321">
    <property type="protein sequence ID" value="CAP36730.1"/>
    <property type="molecule type" value="Genomic_DNA"/>
</dbReference>
<reference evidence="1 2" key="1">
    <citation type="journal article" date="2003" name="PLoS Biol.">
        <title>The genome sequence of Caenorhabditis briggsae: a platform for comparative genomics.</title>
        <authorList>
            <person name="Stein L.D."/>
            <person name="Bao Z."/>
            <person name="Blasiar D."/>
            <person name="Blumenthal T."/>
            <person name="Brent M.R."/>
            <person name="Chen N."/>
            <person name="Chinwalla A."/>
            <person name="Clarke L."/>
            <person name="Clee C."/>
            <person name="Coghlan A."/>
            <person name="Coulson A."/>
            <person name="D'Eustachio P."/>
            <person name="Fitch D.H."/>
            <person name="Fulton L.A."/>
            <person name="Fulton R.E."/>
            <person name="Griffiths-Jones S."/>
            <person name="Harris T.W."/>
            <person name="Hillier L.W."/>
            <person name="Kamath R."/>
            <person name="Kuwabara P.E."/>
            <person name="Mardis E.R."/>
            <person name="Marra M.A."/>
            <person name="Miner T.L."/>
            <person name="Minx P."/>
            <person name="Mullikin J.C."/>
            <person name="Plumb R.W."/>
            <person name="Rogers J."/>
            <person name="Schein J.E."/>
            <person name="Sohrmann M."/>
            <person name="Spieth J."/>
            <person name="Stajich J.E."/>
            <person name="Wei C."/>
            <person name="Willey D."/>
            <person name="Wilson R.K."/>
            <person name="Durbin R."/>
            <person name="Waterston R.H."/>
        </authorList>
    </citation>
    <scope>NUCLEOTIDE SEQUENCE [LARGE SCALE GENOMIC DNA]</scope>
    <source>
        <strain evidence="1 2">AF16</strain>
    </source>
</reference>
<dbReference type="RefSeq" id="XP_002646815.1">
    <property type="nucleotide sequence ID" value="XM_002646769.1"/>
</dbReference>
<proteinExistence type="predicted"/>
<organism evidence="1 2">
    <name type="scientific">Caenorhabditis briggsae</name>
    <dbReference type="NCBI Taxonomy" id="6238"/>
    <lineage>
        <taxon>Eukaryota</taxon>
        <taxon>Metazoa</taxon>
        <taxon>Ecdysozoa</taxon>
        <taxon>Nematoda</taxon>
        <taxon>Chromadorea</taxon>
        <taxon>Rhabditida</taxon>
        <taxon>Rhabditina</taxon>
        <taxon>Rhabditomorpha</taxon>
        <taxon>Rhabditoidea</taxon>
        <taxon>Rhabditidae</taxon>
        <taxon>Peloderinae</taxon>
        <taxon>Caenorhabditis</taxon>
    </lineage>
</organism>
<sequence length="201" mass="23830">MPLDVLHTSLKRRNCSFNGGHYEEGRHVCLCFATLWGPRNWWFMIDCVFNFDFFELQNLRISEHQNFRISESQNFTTSEFDFSKSEILNFYDKNTNHNYSTPSNFQASERRKISILYFIVSEFQNFRISEFQNFRISEFQTNLRVSESQNLRNHKISKFQICNANSVLQYTLISQPMPLFPILAGYCEGFLAKYSIFGPII</sequence>
<gene>
    <name evidence="1" type="ORF">CBG19493</name>
    <name evidence="1" type="ORF">CBG_19493</name>
</gene>
<dbReference type="Proteomes" id="UP000008549">
    <property type="component" value="Unassembled WGS sequence"/>
</dbReference>
<dbReference type="KEGG" id="cbr:CBG_19493"/>
<dbReference type="CTD" id="8588814"/>
<name>A8XVR1_CAEBR</name>
<dbReference type="AlphaFoldDB" id="A8XVR1"/>
<evidence type="ECO:0000313" key="2">
    <source>
        <dbReference type="Proteomes" id="UP000008549"/>
    </source>
</evidence>
<protein>
    <submittedName>
        <fullName evidence="1">Protein CBG19493</fullName>
    </submittedName>
</protein>
<dbReference type="InParanoid" id="A8XVR1"/>
<dbReference type="InterPro" id="IPR019429">
    <property type="entry name" value="7TM_GPCR_serpentine_rcpt_Sri"/>
</dbReference>
<dbReference type="HOGENOM" id="CLU_1361513_0_0_1"/>